<accession>A0A3D8RNE7</accession>
<dbReference type="EMBL" id="PDLM01000006">
    <property type="protein sequence ID" value="RDW75476.1"/>
    <property type="molecule type" value="Genomic_DNA"/>
</dbReference>
<feature type="transmembrane region" description="Helical" evidence="1">
    <location>
        <begin position="88"/>
        <end position="104"/>
    </location>
</feature>
<keyword evidence="3" id="KW-1185">Reference proteome</keyword>
<dbReference type="Proteomes" id="UP000256645">
    <property type="component" value="Unassembled WGS sequence"/>
</dbReference>
<evidence type="ECO:0000313" key="3">
    <source>
        <dbReference type="Proteomes" id="UP000256645"/>
    </source>
</evidence>
<proteinExistence type="predicted"/>
<comment type="caution">
    <text evidence="2">The sequence shown here is derived from an EMBL/GenBank/DDBJ whole genome shotgun (WGS) entry which is preliminary data.</text>
</comment>
<keyword evidence="1" id="KW-0812">Transmembrane</keyword>
<evidence type="ECO:0000313" key="2">
    <source>
        <dbReference type="EMBL" id="RDW75476.1"/>
    </source>
</evidence>
<dbReference type="AlphaFoldDB" id="A0A3D8RNE7"/>
<reference evidence="2 3" key="1">
    <citation type="journal article" date="2018" name="IMA Fungus">
        <title>IMA Genome-F 9: Draft genome sequence of Annulohypoxylon stygium, Aspergillus mulundensis, Berkeleyomyces basicola (syn. Thielaviopsis basicola), Ceratocystis smalleyi, two Cercospora beticola strains, Coleophoma cylindrospora, Fusarium fracticaudum, Phialophora cf. hyalina, and Morchella septimelata.</title>
        <authorList>
            <person name="Wingfield B.D."/>
            <person name="Bills G.F."/>
            <person name="Dong Y."/>
            <person name="Huang W."/>
            <person name="Nel W.J."/>
            <person name="Swalarsk-Parry B.S."/>
            <person name="Vaghefi N."/>
            <person name="Wilken P.M."/>
            <person name="An Z."/>
            <person name="de Beer Z.W."/>
            <person name="De Vos L."/>
            <person name="Chen L."/>
            <person name="Duong T.A."/>
            <person name="Gao Y."/>
            <person name="Hammerbacher A."/>
            <person name="Kikkert J.R."/>
            <person name="Li Y."/>
            <person name="Li H."/>
            <person name="Li K."/>
            <person name="Li Q."/>
            <person name="Liu X."/>
            <person name="Ma X."/>
            <person name="Naidoo K."/>
            <person name="Pethybridge S.J."/>
            <person name="Sun J."/>
            <person name="Steenkamp E.T."/>
            <person name="van der Nest M.A."/>
            <person name="van Wyk S."/>
            <person name="Wingfield M.J."/>
            <person name="Xiong C."/>
            <person name="Yue Q."/>
            <person name="Zhang X."/>
        </authorList>
    </citation>
    <scope>NUCLEOTIDE SEQUENCE [LARGE SCALE GENOMIC DNA]</scope>
    <source>
        <strain evidence="2 3">BP6252</strain>
    </source>
</reference>
<keyword evidence="1" id="KW-0472">Membrane</keyword>
<protein>
    <submittedName>
        <fullName evidence="2">Uncharacterized protein</fullName>
    </submittedName>
</protein>
<gene>
    <name evidence="2" type="ORF">BP6252_06618</name>
</gene>
<keyword evidence="1" id="KW-1133">Transmembrane helix</keyword>
<sequence length="161" mass="17743">MTEQVQQPTPTPSNFPHRRLSLALLRGVGTYHTQCTDTTSPGWALTGMWDAIAGKVDIGESQAPRSPIPAVDAKPTNEAGPGATRCHWAFHLGFIYIIFLRAIICRVTNQNMMFPDYDLVARPKHALNSDRRRCRAPPDLLSCSERSGQSATEPMTAVRLA</sequence>
<name>A0A3D8RNE7_9HELO</name>
<organism evidence="2 3">
    <name type="scientific">Coleophoma cylindrospora</name>
    <dbReference type="NCBI Taxonomy" id="1849047"/>
    <lineage>
        <taxon>Eukaryota</taxon>
        <taxon>Fungi</taxon>
        <taxon>Dikarya</taxon>
        <taxon>Ascomycota</taxon>
        <taxon>Pezizomycotina</taxon>
        <taxon>Leotiomycetes</taxon>
        <taxon>Helotiales</taxon>
        <taxon>Dermateaceae</taxon>
        <taxon>Coleophoma</taxon>
    </lineage>
</organism>
<evidence type="ECO:0000256" key="1">
    <source>
        <dbReference type="SAM" id="Phobius"/>
    </source>
</evidence>